<feature type="domain" description="Peptidase M16 N-terminal" evidence="7">
    <location>
        <begin position="11"/>
        <end position="125"/>
    </location>
</feature>
<keyword evidence="3" id="KW-0479">Metal-binding</keyword>
<evidence type="ECO:0000313" key="9">
    <source>
        <dbReference type="EMBL" id="OPX54459.1"/>
    </source>
</evidence>
<comment type="caution">
    <text evidence="9">The sequence shown here is derived from an EMBL/GenBank/DDBJ whole genome shotgun (WGS) entry which is preliminary data.</text>
</comment>
<name>A0A1T4S5D8_9GAMM</name>
<reference evidence="9 10" key="1">
    <citation type="submission" date="2017-01" db="EMBL/GenBank/DDBJ databases">
        <title>Genome Sequencing of a Marine Spirillum, Oceanospirillum multiglobuliferum ATCC 33336, from Japan.</title>
        <authorList>
            <person name="Carney J.G."/>
            <person name="Trachtenberg A.M."/>
            <person name="Rheaume B.A."/>
            <person name="Linnane J.D."/>
            <person name="Pitts N.L."/>
            <person name="Mykles D.L."/>
            <person name="Maclea K.S."/>
        </authorList>
    </citation>
    <scope>NUCLEOTIDE SEQUENCE [LARGE SCALE GENOMIC DNA]</scope>
    <source>
        <strain evidence="9 10">ATCC 33336</strain>
    </source>
</reference>
<evidence type="ECO:0000313" key="10">
    <source>
        <dbReference type="Proteomes" id="UP000191418"/>
    </source>
</evidence>
<dbReference type="GO" id="GO:0046872">
    <property type="term" value="F:metal ion binding"/>
    <property type="evidence" value="ECO:0007669"/>
    <property type="project" value="UniProtKB-KW"/>
</dbReference>
<dbReference type="AlphaFoldDB" id="A0A1T4S5D8"/>
<dbReference type="InterPro" id="IPR054734">
    <property type="entry name" value="PqqF-like_C_4"/>
</dbReference>
<dbReference type="OrthoDB" id="9811314at2"/>
<dbReference type="STRING" id="64969.SAMN02745127_02772"/>
<evidence type="ECO:0000259" key="8">
    <source>
        <dbReference type="Pfam" id="PF22456"/>
    </source>
</evidence>
<evidence type="ECO:0000256" key="2">
    <source>
        <dbReference type="ARBA" id="ARBA00022670"/>
    </source>
</evidence>
<dbReference type="GO" id="GO:0008237">
    <property type="term" value="F:metallopeptidase activity"/>
    <property type="evidence" value="ECO:0007669"/>
    <property type="project" value="UniProtKB-KW"/>
</dbReference>
<dbReference type="PANTHER" id="PTHR43690:SF18">
    <property type="entry name" value="INSULIN-DEGRADING ENZYME-RELATED"/>
    <property type="match status" value="1"/>
</dbReference>
<dbReference type="Pfam" id="PF00675">
    <property type="entry name" value="Peptidase_M16"/>
    <property type="match status" value="1"/>
</dbReference>
<keyword evidence="4" id="KW-0378">Hydrolase</keyword>
<evidence type="ECO:0000256" key="1">
    <source>
        <dbReference type="ARBA" id="ARBA00007261"/>
    </source>
</evidence>
<dbReference type="Proteomes" id="UP000191418">
    <property type="component" value="Unassembled WGS sequence"/>
</dbReference>
<evidence type="ECO:0000256" key="3">
    <source>
        <dbReference type="ARBA" id="ARBA00022723"/>
    </source>
</evidence>
<keyword evidence="6" id="KW-0482">Metalloprotease</keyword>
<dbReference type="PANTHER" id="PTHR43690">
    <property type="entry name" value="NARDILYSIN"/>
    <property type="match status" value="1"/>
</dbReference>
<comment type="similarity">
    <text evidence="1">Belongs to the peptidase M16 family.</text>
</comment>
<evidence type="ECO:0000256" key="6">
    <source>
        <dbReference type="ARBA" id="ARBA00023049"/>
    </source>
</evidence>
<dbReference type="RefSeq" id="WP_078746304.1">
    <property type="nucleotide sequence ID" value="NZ_FUXG01000024.1"/>
</dbReference>
<proteinExistence type="inferred from homology"/>
<dbReference type="EMBL" id="MTSM01000025">
    <property type="protein sequence ID" value="OPX54459.1"/>
    <property type="molecule type" value="Genomic_DNA"/>
</dbReference>
<sequence>MDAIKILLQGEHSQNCKIVLTVGSGSAHEPEHWQGLAHLLEHSLFLGSQSQTESLQAGAIQAELLQMGGSINASTQLFHTSYMLECPANQFERALALLCLLVFNPIFDLASVIAELDIIEAEYQARCGDSWQQVQAVIQQISLETHPFHHFCAGNKTSLGGSDTALIKALSEFYLQQYQLGNISLFIQHPAIDHDPSLFQQLYASQPLIKDEITLRYYVEKQISEAFDQAQFSRQHLLDYCADTLSTITSEVRLLAPLPCPLTAENLQSSSMPDCPSLPLASQQYAIKTSHSGYEWCWALPSLLLPAVDQLSLPDGFQARIRMLSPEQLILGIQLSSALTLSLNDMENERQFLLEQLELKYLSSHCLSLAQVVQQALYHHYDLPIIQPDILKNSLMRYLNRPAQLQLICHPQVQGTQQTEVFPTRFQLIEADFPALPANTEIVQMPFITLRNTLMKGGELNFDQPQSVPCHDPFNHAALIWLQPTLNANTLIPEITPQQFKQAEKQIAHQFVWHYQQTAYYQLRVKQRLGYIVHLGYQEIAQQTGVLLLIQGESRFKPKQLLTALDEFLVQINLERLSIDEDKKIHWQNYQKQHQLSAAPVALDWLPVKHWNQVKLVSVEA</sequence>
<keyword evidence="10" id="KW-1185">Reference proteome</keyword>
<dbReference type="GO" id="GO:0006508">
    <property type="term" value="P:proteolysis"/>
    <property type="evidence" value="ECO:0007669"/>
    <property type="project" value="UniProtKB-KW"/>
</dbReference>
<evidence type="ECO:0000259" key="7">
    <source>
        <dbReference type="Pfam" id="PF00675"/>
    </source>
</evidence>
<dbReference type="InterPro" id="IPR011765">
    <property type="entry name" value="Pept_M16_N"/>
</dbReference>
<protein>
    <submittedName>
        <fullName evidence="9">Uncharacterized protein</fullName>
    </submittedName>
</protein>
<keyword evidence="2" id="KW-0645">Protease</keyword>
<evidence type="ECO:0000256" key="4">
    <source>
        <dbReference type="ARBA" id="ARBA00022801"/>
    </source>
</evidence>
<dbReference type="InterPro" id="IPR011249">
    <property type="entry name" value="Metalloenz_LuxS/M16"/>
</dbReference>
<dbReference type="SUPFAM" id="SSF63411">
    <property type="entry name" value="LuxS/MPP-like metallohydrolase"/>
    <property type="match status" value="2"/>
</dbReference>
<dbReference type="Gene3D" id="3.30.830.10">
    <property type="entry name" value="Metalloenzyme, LuxS/M16 peptidase-like"/>
    <property type="match status" value="2"/>
</dbReference>
<keyword evidence="5" id="KW-0862">Zinc</keyword>
<dbReference type="Pfam" id="PF22456">
    <property type="entry name" value="PqqF-like_C_4"/>
    <property type="match status" value="1"/>
</dbReference>
<dbReference type="InterPro" id="IPR050626">
    <property type="entry name" value="Peptidase_M16"/>
</dbReference>
<organism evidence="9 10">
    <name type="scientific">Oceanospirillum multiglobuliferum</name>
    <dbReference type="NCBI Taxonomy" id="64969"/>
    <lineage>
        <taxon>Bacteria</taxon>
        <taxon>Pseudomonadati</taxon>
        <taxon>Pseudomonadota</taxon>
        <taxon>Gammaproteobacteria</taxon>
        <taxon>Oceanospirillales</taxon>
        <taxon>Oceanospirillaceae</taxon>
        <taxon>Oceanospirillum</taxon>
    </lineage>
</organism>
<gene>
    <name evidence="9" type="ORF">BTE48_14175</name>
</gene>
<evidence type="ECO:0000256" key="5">
    <source>
        <dbReference type="ARBA" id="ARBA00022833"/>
    </source>
</evidence>
<accession>A0A1T4S5D8</accession>
<feature type="domain" description="Coenzyme PQQ synthesis protein F-like C-terminal lobe" evidence="8">
    <location>
        <begin position="515"/>
        <end position="580"/>
    </location>
</feature>